<sequence>MTAPTLLEAFEHQVRRTPDHVAVECDGRTTTYAELNARANRLARLLIGVGAGPEEAVALVLPRSVELLVALIAVVKTGAAYVPLDPAHPAGRNRLILGEARPVVVVGCSGAVADLGVDAGLLLLVDALPPGGATSGGNVDDTERLRPPHPGDLAYVLFTSGSTGTPKGVAVTHESFANLLQEFASRLDLSTSDGFLALTTAGFDIAGIELFVPLISGARVVLATGDEQRDPVRLARMLGRDDITAAQATPASWQFLLDTGQVDLTGVSVLVGGDALSPRLAASLLATAREVTNCYGPTETTVYSTVKAVRVAGDAASIGAPVRATGAHVLDGSLRPVAPGELGELYIGGAGVARGYLNRPALTAERFVADPFGPPGARMYRTGDLVRPGPDGELAYVGRADSQVKIRGHRVEAGEVEVAAGALPPVTGAAAVVREDEVGGRRLVLYVVLAQGADADPAALRGALAERLPDYMVPSAVVVLDRFPLNPNGKLDRAALPAPDYGPAPGGDAPRDEREAALCRLFAEVLGVTRVGATDSFLDLGGHSLMANRLIGRLRADLGVELSLHDFFAGP</sequence>
<dbReference type="FunFam" id="3.30.300.30:FF:000010">
    <property type="entry name" value="Enterobactin synthetase component F"/>
    <property type="match status" value="1"/>
</dbReference>
<dbReference type="Pfam" id="PF00550">
    <property type="entry name" value="PP-binding"/>
    <property type="match status" value="1"/>
</dbReference>
<dbReference type="FunFam" id="3.40.50.980:FF:000001">
    <property type="entry name" value="Non-ribosomal peptide synthetase"/>
    <property type="match status" value="1"/>
</dbReference>
<protein>
    <submittedName>
        <fullName evidence="7">Non-ribosomal peptide synthetase</fullName>
    </submittedName>
</protein>
<proteinExistence type="predicted"/>
<reference evidence="7" key="1">
    <citation type="submission" date="2021-04" db="EMBL/GenBank/DDBJ databases">
        <title>Saccharothrix algeriensis WGS.</title>
        <authorList>
            <person name="Stuskova K."/>
            <person name="Hakalova E."/>
            <person name="Tebbal A.B."/>
            <person name="Eichmeier A."/>
        </authorList>
    </citation>
    <scope>NUCLEOTIDE SEQUENCE</scope>
    <source>
        <strain evidence="7">NRRL B-24137</strain>
    </source>
</reference>
<evidence type="ECO:0000259" key="5">
    <source>
        <dbReference type="Pfam" id="PF00550"/>
    </source>
</evidence>
<dbReference type="GO" id="GO:0047527">
    <property type="term" value="F:2,3-dihydroxybenzoate-serine ligase activity"/>
    <property type="evidence" value="ECO:0007669"/>
    <property type="project" value="TreeGrafter"/>
</dbReference>
<dbReference type="PANTHER" id="PTHR45527">
    <property type="entry name" value="NONRIBOSOMAL PEPTIDE SYNTHETASE"/>
    <property type="match status" value="1"/>
</dbReference>
<evidence type="ECO:0000313" key="7">
    <source>
        <dbReference type="EMBL" id="QTR02771.1"/>
    </source>
</evidence>
<dbReference type="Pfam" id="PF00501">
    <property type="entry name" value="AMP-binding"/>
    <property type="match status" value="1"/>
</dbReference>
<dbReference type="Gene3D" id="3.30.300.30">
    <property type="match status" value="1"/>
</dbReference>
<evidence type="ECO:0000313" key="8">
    <source>
        <dbReference type="Proteomes" id="UP000671828"/>
    </source>
</evidence>
<evidence type="ECO:0000256" key="2">
    <source>
        <dbReference type="ARBA" id="ARBA00022450"/>
    </source>
</evidence>
<dbReference type="InterPro" id="IPR010071">
    <property type="entry name" value="AA_adenyl_dom"/>
</dbReference>
<dbReference type="GO" id="GO:0009366">
    <property type="term" value="C:enterobactin synthetase complex"/>
    <property type="evidence" value="ECO:0007669"/>
    <property type="project" value="TreeGrafter"/>
</dbReference>
<dbReference type="FunFam" id="3.40.50.12780:FF:000012">
    <property type="entry name" value="Non-ribosomal peptide synthetase"/>
    <property type="match status" value="1"/>
</dbReference>
<evidence type="ECO:0000259" key="4">
    <source>
        <dbReference type="Pfam" id="PF00501"/>
    </source>
</evidence>
<dbReference type="Proteomes" id="UP000671828">
    <property type="component" value="Chromosome"/>
</dbReference>
<evidence type="ECO:0000259" key="6">
    <source>
        <dbReference type="Pfam" id="PF13193"/>
    </source>
</evidence>
<dbReference type="InterPro" id="IPR036736">
    <property type="entry name" value="ACP-like_sf"/>
</dbReference>
<feature type="domain" description="AMP-dependent synthetase/ligase" evidence="4">
    <location>
        <begin position="10"/>
        <end position="357"/>
    </location>
</feature>
<gene>
    <name evidence="7" type="ORF">J7S33_27650</name>
</gene>
<dbReference type="GO" id="GO:0009239">
    <property type="term" value="P:enterobactin biosynthetic process"/>
    <property type="evidence" value="ECO:0007669"/>
    <property type="project" value="TreeGrafter"/>
</dbReference>
<dbReference type="PROSITE" id="PS00012">
    <property type="entry name" value="PHOSPHOPANTETHEINE"/>
    <property type="match status" value="1"/>
</dbReference>
<dbReference type="Gene3D" id="3.40.50.1820">
    <property type="entry name" value="alpha/beta hydrolase"/>
    <property type="match status" value="1"/>
</dbReference>
<dbReference type="InterPro" id="IPR006162">
    <property type="entry name" value="Ppantetheine_attach_site"/>
</dbReference>
<dbReference type="NCBIfam" id="TIGR01733">
    <property type="entry name" value="AA-adenyl-dom"/>
    <property type="match status" value="1"/>
</dbReference>
<dbReference type="InterPro" id="IPR025110">
    <property type="entry name" value="AMP-bd_C"/>
</dbReference>
<dbReference type="SUPFAM" id="SSF56801">
    <property type="entry name" value="Acetyl-CoA synthetase-like"/>
    <property type="match status" value="1"/>
</dbReference>
<dbReference type="GO" id="GO:0031177">
    <property type="term" value="F:phosphopantetheine binding"/>
    <property type="evidence" value="ECO:0007669"/>
    <property type="project" value="TreeGrafter"/>
</dbReference>
<keyword evidence="2" id="KW-0596">Phosphopantetheine</keyword>
<dbReference type="InterPro" id="IPR042099">
    <property type="entry name" value="ANL_N_sf"/>
</dbReference>
<dbReference type="EMBL" id="CP072788">
    <property type="protein sequence ID" value="QTR02771.1"/>
    <property type="molecule type" value="Genomic_DNA"/>
</dbReference>
<dbReference type="InterPro" id="IPR020845">
    <property type="entry name" value="AMP-binding_CS"/>
</dbReference>
<name>A0A8T8HWL2_9PSEU</name>
<dbReference type="PANTHER" id="PTHR45527:SF1">
    <property type="entry name" value="FATTY ACID SYNTHASE"/>
    <property type="match status" value="1"/>
</dbReference>
<dbReference type="InterPro" id="IPR029058">
    <property type="entry name" value="AB_hydrolase_fold"/>
</dbReference>
<feature type="domain" description="AMP-binding enzyme C-terminal" evidence="6">
    <location>
        <begin position="415"/>
        <end position="490"/>
    </location>
</feature>
<dbReference type="PROSITE" id="PS00455">
    <property type="entry name" value="AMP_BINDING"/>
    <property type="match status" value="1"/>
</dbReference>
<dbReference type="SUPFAM" id="SSF47336">
    <property type="entry name" value="ACP-like"/>
    <property type="match status" value="1"/>
</dbReference>
<dbReference type="GO" id="GO:0005829">
    <property type="term" value="C:cytosol"/>
    <property type="evidence" value="ECO:0007669"/>
    <property type="project" value="TreeGrafter"/>
</dbReference>
<dbReference type="InterPro" id="IPR000873">
    <property type="entry name" value="AMP-dep_synth/lig_dom"/>
</dbReference>
<accession>A0A8T8HWL2</accession>
<feature type="non-terminal residue" evidence="7">
    <location>
        <position position="571"/>
    </location>
</feature>
<dbReference type="InterPro" id="IPR045851">
    <property type="entry name" value="AMP-bd_C_sf"/>
</dbReference>
<dbReference type="InterPro" id="IPR009081">
    <property type="entry name" value="PP-bd_ACP"/>
</dbReference>
<dbReference type="AlphaFoldDB" id="A0A8T8HWL2"/>
<evidence type="ECO:0000256" key="3">
    <source>
        <dbReference type="ARBA" id="ARBA00022553"/>
    </source>
</evidence>
<comment type="cofactor">
    <cofactor evidence="1">
        <name>pantetheine 4'-phosphate</name>
        <dbReference type="ChEBI" id="CHEBI:47942"/>
    </cofactor>
</comment>
<dbReference type="FunFam" id="2.30.38.10:FF:000001">
    <property type="entry name" value="Non-ribosomal peptide synthetase PvdI"/>
    <property type="match status" value="1"/>
</dbReference>
<keyword evidence="3" id="KW-0597">Phosphoprotein</keyword>
<feature type="domain" description="Carrier" evidence="5">
    <location>
        <begin position="517"/>
        <end position="569"/>
    </location>
</feature>
<dbReference type="GO" id="GO:0043041">
    <property type="term" value="P:amino acid activation for nonribosomal peptide biosynthetic process"/>
    <property type="evidence" value="ECO:0007669"/>
    <property type="project" value="TreeGrafter"/>
</dbReference>
<dbReference type="Gene3D" id="3.40.50.12780">
    <property type="entry name" value="N-terminal domain of ligase-like"/>
    <property type="match status" value="1"/>
</dbReference>
<evidence type="ECO:0000256" key="1">
    <source>
        <dbReference type="ARBA" id="ARBA00001957"/>
    </source>
</evidence>
<dbReference type="Pfam" id="PF13193">
    <property type="entry name" value="AMP-binding_C"/>
    <property type="match status" value="1"/>
</dbReference>
<organism evidence="7 8">
    <name type="scientific">Saccharothrix algeriensis</name>
    <dbReference type="NCBI Taxonomy" id="173560"/>
    <lineage>
        <taxon>Bacteria</taxon>
        <taxon>Bacillati</taxon>
        <taxon>Actinomycetota</taxon>
        <taxon>Actinomycetes</taxon>
        <taxon>Pseudonocardiales</taxon>
        <taxon>Pseudonocardiaceae</taxon>
        <taxon>Saccharothrix</taxon>
    </lineage>
</organism>